<evidence type="ECO:0000256" key="4">
    <source>
        <dbReference type="ARBA" id="ARBA00022989"/>
    </source>
</evidence>
<feature type="domain" description="VTT" evidence="7">
    <location>
        <begin position="74"/>
        <end position="186"/>
    </location>
</feature>
<keyword evidence="9" id="KW-1185">Reference proteome</keyword>
<dbReference type="Pfam" id="PF09335">
    <property type="entry name" value="VTT_dom"/>
    <property type="match status" value="1"/>
</dbReference>
<reference evidence="8" key="1">
    <citation type="submission" date="2021-11" db="EMBL/GenBank/DDBJ databases">
        <title>Legionella maioricencis sp. nov., a new species isolated from hot water samples in Mallorca.</title>
        <authorList>
            <person name="Crespi S."/>
            <person name="Drasar V."/>
            <person name="Salva-Serra F."/>
            <person name="Jaen-Luchoro D."/>
            <person name="Pineiro-Iglesias B."/>
            <person name="Aliaga F."/>
            <person name="Fernandez-Juarez V."/>
            <person name="Coll G."/>
            <person name="Moore E.R.B."/>
            <person name="Bennasar-Figueras A."/>
        </authorList>
    </citation>
    <scope>NUCLEOTIDE SEQUENCE</scope>
    <source>
        <strain evidence="8">HCPI-6</strain>
    </source>
</reference>
<comment type="similarity">
    <text evidence="6">Belongs to the TVP38/TMEM64 family.</text>
</comment>
<keyword evidence="3 6" id="KW-0812">Transmembrane</keyword>
<dbReference type="EMBL" id="JAJKBJ010000003">
    <property type="protein sequence ID" value="MCL9683361.1"/>
    <property type="molecule type" value="Genomic_DNA"/>
</dbReference>
<dbReference type="InterPro" id="IPR032816">
    <property type="entry name" value="VTT_dom"/>
</dbReference>
<accession>A0A9X2IAF2</accession>
<feature type="transmembrane region" description="Helical" evidence="6">
    <location>
        <begin position="51"/>
        <end position="76"/>
    </location>
</feature>
<dbReference type="PANTHER" id="PTHR12677">
    <property type="entry name" value="GOLGI APPARATUS MEMBRANE PROTEIN TVP38-RELATED"/>
    <property type="match status" value="1"/>
</dbReference>
<gene>
    <name evidence="8" type="ORF">LOX96_04590</name>
</gene>
<evidence type="ECO:0000256" key="5">
    <source>
        <dbReference type="ARBA" id="ARBA00023136"/>
    </source>
</evidence>
<feature type="transmembrane region" description="Helical" evidence="6">
    <location>
        <begin position="12"/>
        <end position="31"/>
    </location>
</feature>
<sequence length="233" mass="26460">MTFSVLRRLWPLLLLAVLFFIFYSFHLNQYLTYSSLKLHHKQLTSWTDSHYIYAVVLFMTIYILCIVASIPVALFLTLTGGLFFGVLWGALYVVISATIGSTLIFLIIKFALSDWMTKRTAQWVKKMRRGFQHDAFAYLLVLRLIPLFPFWVVNIVPALLGIETKIFILATFLGIIPGSLIYAAIGGELNHLFDIGQTPDVKIIFSPQLFLPLLGLAFLSLLPIFYTKIKGSS</sequence>
<protein>
    <recommendedName>
        <fullName evidence="6">TVP38/TMEM64 family membrane protein</fullName>
    </recommendedName>
</protein>
<comment type="subcellular location">
    <subcellularLocation>
        <location evidence="1 6">Cell membrane</location>
        <topology evidence="1 6">Multi-pass membrane protein</topology>
    </subcellularLocation>
</comment>
<comment type="caution">
    <text evidence="8">The sequence shown here is derived from an EMBL/GenBank/DDBJ whole genome shotgun (WGS) entry which is preliminary data.</text>
</comment>
<dbReference type="GO" id="GO:0005886">
    <property type="term" value="C:plasma membrane"/>
    <property type="evidence" value="ECO:0007669"/>
    <property type="project" value="UniProtKB-SubCell"/>
</dbReference>
<evidence type="ECO:0000256" key="1">
    <source>
        <dbReference type="ARBA" id="ARBA00004651"/>
    </source>
</evidence>
<keyword evidence="2 6" id="KW-1003">Cell membrane</keyword>
<dbReference type="PANTHER" id="PTHR12677:SF59">
    <property type="entry name" value="GOLGI APPARATUS MEMBRANE PROTEIN TVP38-RELATED"/>
    <property type="match status" value="1"/>
</dbReference>
<keyword evidence="4 6" id="KW-1133">Transmembrane helix</keyword>
<dbReference type="AlphaFoldDB" id="A0A9X2IAF2"/>
<evidence type="ECO:0000256" key="6">
    <source>
        <dbReference type="RuleBase" id="RU366058"/>
    </source>
</evidence>
<evidence type="ECO:0000256" key="3">
    <source>
        <dbReference type="ARBA" id="ARBA00022692"/>
    </source>
</evidence>
<proteinExistence type="inferred from homology"/>
<evidence type="ECO:0000259" key="7">
    <source>
        <dbReference type="Pfam" id="PF09335"/>
    </source>
</evidence>
<dbReference type="InterPro" id="IPR015414">
    <property type="entry name" value="TMEM64"/>
</dbReference>
<dbReference type="Proteomes" id="UP001139721">
    <property type="component" value="Unassembled WGS sequence"/>
</dbReference>
<dbReference type="RefSeq" id="WP_250419327.1">
    <property type="nucleotide sequence ID" value="NZ_JAJKBJ010000003.1"/>
</dbReference>
<evidence type="ECO:0000256" key="2">
    <source>
        <dbReference type="ARBA" id="ARBA00022475"/>
    </source>
</evidence>
<feature type="transmembrane region" description="Helical" evidence="6">
    <location>
        <begin position="83"/>
        <end position="108"/>
    </location>
</feature>
<organism evidence="8 9">
    <name type="scientific">Legionella maioricensis</name>
    <dbReference type="NCBI Taxonomy" id="2896528"/>
    <lineage>
        <taxon>Bacteria</taxon>
        <taxon>Pseudomonadati</taxon>
        <taxon>Pseudomonadota</taxon>
        <taxon>Gammaproteobacteria</taxon>
        <taxon>Legionellales</taxon>
        <taxon>Legionellaceae</taxon>
        <taxon>Legionella</taxon>
    </lineage>
</organism>
<evidence type="ECO:0000313" key="8">
    <source>
        <dbReference type="EMBL" id="MCL9683361.1"/>
    </source>
</evidence>
<name>A0A9X2IAF2_9GAMM</name>
<feature type="transmembrane region" description="Helical" evidence="6">
    <location>
        <begin position="166"/>
        <end position="185"/>
    </location>
</feature>
<evidence type="ECO:0000313" key="9">
    <source>
        <dbReference type="Proteomes" id="UP001139721"/>
    </source>
</evidence>
<feature type="transmembrane region" description="Helical" evidence="6">
    <location>
        <begin position="135"/>
        <end position="159"/>
    </location>
</feature>
<feature type="transmembrane region" description="Helical" evidence="6">
    <location>
        <begin position="205"/>
        <end position="226"/>
    </location>
</feature>
<keyword evidence="5 6" id="KW-0472">Membrane</keyword>